<keyword evidence="1" id="KW-1133">Transmembrane helix</keyword>
<proteinExistence type="predicted"/>
<dbReference type="InterPro" id="IPR050697">
    <property type="entry name" value="Adenylyl/Guanylyl_Cyclase_3/4"/>
</dbReference>
<protein>
    <recommendedName>
        <fullName evidence="2">Guanylate cyclase domain-containing protein</fullName>
    </recommendedName>
</protein>
<sequence length="255" mass="27974">HRGRVVDSPGDNILAEFSSVVDAVRGAVEIQEELKVRNAELPENRRMEFRIGVNLGDVIHEEERIYGDGVNVAARVESLADAGGICISRSAYDQVKNKLTLGYENLGEYSVKNIAEPVRIYKVLMDPESVGRVIGEKRVEPKRGPRVAIAVVIAFFLVVGGAVLWKSYQPTVSPPMEVASVEKMAFPLPKKPSLAVLPFDNLSGDPKQDYFSDGITESIITALSNVSNLFVIARKSTFTYKGKQVKVQQVAEELG</sequence>
<dbReference type="PROSITE" id="PS50125">
    <property type="entry name" value="GUANYLATE_CYCLASE_2"/>
    <property type="match status" value="1"/>
</dbReference>
<dbReference type="GO" id="GO:0006171">
    <property type="term" value="P:cAMP biosynthetic process"/>
    <property type="evidence" value="ECO:0007669"/>
    <property type="project" value="TreeGrafter"/>
</dbReference>
<feature type="non-terminal residue" evidence="3">
    <location>
        <position position="255"/>
    </location>
</feature>
<evidence type="ECO:0000259" key="2">
    <source>
        <dbReference type="PROSITE" id="PS50125"/>
    </source>
</evidence>
<evidence type="ECO:0000256" key="1">
    <source>
        <dbReference type="SAM" id="Phobius"/>
    </source>
</evidence>
<organism evidence="3">
    <name type="scientific">marine sediment metagenome</name>
    <dbReference type="NCBI Taxonomy" id="412755"/>
    <lineage>
        <taxon>unclassified sequences</taxon>
        <taxon>metagenomes</taxon>
        <taxon>ecological metagenomes</taxon>
    </lineage>
</organism>
<comment type="caution">
    <text evidence="3">The sequence shown here is derived from an EMBL/GenBank/DDBJ whole genome shotgun (WGS) entry which is preliminary data.</text>
</comment>
<evidence type="ECO:0000313" key="3">
    <source>
        <dbReference type="EMBL" id="GAG20179.1"/>
    </source>
</evidence>
<accession>X0VP66</accession>
<dbReference type="CDD" id="cd07302">
    <property type="entry name" value="CHD"/>
    <property type="match status" value="1"/>
</dbReference>
<dbReference type="InterPro" id="IPR001054">
    <property type="entry name" value="A/G_cyclase"/>
</dbReference>
<gene>
    <name evidence="3" type="ORF">S01H1_60382</name>
</gene>
<reference evidence="3" key="1">
    <citation type="journal article" date="2014" name="Front. Microbiol.">
        <title>High frequency of phylogenetically diverse reductive dehalogenase-homologous genes in deep subseafloor sedimentary metagenomes.</title>
        <authorList>
            <person name="Kawai M."/>
            <person name="Futagami T."/>
            <person name="Toyoda A."/>
            <person name="Takaki Y."/>
            <person name="Nishi S."/>
            <person name="Hori S."/>
            <person name="Arai W."/>
            <person name="Tsubouchi T."/>
            <person name="Morono Y."/>
            <person name="Uchiyama I."/>
            <person name="Ito T."/>
            <person name="Fujiyama A."/>
            <person name="Inagaki F."/>
            <person name="Takami H."/>
        </authorList>
    </citation>
    <scope>NUCLEOTIDE SEQUENCE</scope>
    <source>
        <strain evidence="3">Expedition CK06-06</strain>
    </source>
</reference>
<dbReference type="Pfam" id="PF00211">
    <property type="entry name" value="Guanylate_cyc"/>
    <property type="match status" value="1"/>
</dbReference>
<dbReference type="GO" id="GO:0035556">
    <property type="term" value="P:intracellular signal transduction"/>
    <property type="evidence" value="ECO:0007669"/>
    <property type="project" value="InterPro"/>
</dbReference>
<dbReference type="PANTHER" id="PTHR43081:SF19">
    <property type="entry name" value="PH-SENSITIVE ADENYLATE CYCLASE RV1264"/>
    <property type="match status" value="1"/>
</dbReference>
<dbReference type="AlphaFoldDB" id="X0VP66"/>
<dbReference type="EMBL" id="BARS01039547">
    <property type="protein sequence ID" value="GAG20179.1"/>
    <property type="molecule type" value="Genomic_DNA"/>
</dbReference>
<feature type="domain" description="Guanylate cyclase" evidence="2">
    <location>
        <begin position="27"/>
        <end position="77"/>
    </location>
</feature>
<dbReference type="InterPro" id="IPR029787">
    <property type="entry name" value="Nucleotide_cyclase"/>
</dbReference>
<dbReference type="Gene3D" id="3.30.70.1230">
    <property type="entry name" value="Nucleotide cyclase"/>
    <property type="match status" value="1"/>
</dbReference>
<dbReference type="PANTHER" id="PTHR43081">
    <property type="entry name" value="ADENYLATE CYCLASE, TERMINAL-DIFFERENTIATION SPECIFIC-RELATED"/>
    <property type="match status" value="1"/>
</dbReference>
<feature type="non-terminal residue" evidence="3">
    <location>
        <position position="1"/>
    </location>
</feature>
<dbReference type="SUPFAM" id="SSF55073">
    <property type="entry name" value="Nucleotide cyclase"/>
    <property type="match status" value="1"/>
</dbReference>
<name>X0VP66_9ZZZZ</name>
<keyword evidence="1" id="KW-0472">Membrane</keyword>
<feature type="transmembrane region" description="Helical" evidence="1">
    <location>
        <begin position="147"/>
        <end position="165"/>
    </location>
</feature>
<keyword evidence="1" id="KW-0812">Transmembrane</keyword>